<feature type="transmembrane region" description="Helical" evidence="1">
    <location>
        <begin position="36"/>
        <end position="58"/>
    </location>
</feature>
<keyword evidence="1" id="KW-0472">Membrane</keyword>
<name>A0A9D1KSF1_9FIRM</name>
<reference evidence="2" key="2">
    <citation type="journal article" date="2021" name="PeerJ">
        <title>Extensive microbial diversity within the chicken gut microbiome revealed by metagenomics and culture.</title>
        <authorList>
            <person name="Gilroy R."/>
            <person name="Ravi A."/>
            <person name="Getino M."/>
            <person name="Pursley I."/>
            <person name="Horton D.L."/>
            <person name="Alikhan N.F."/>
            <person name="Baker D."/>
            <person name="Gharbi K."/>
            <person name="Hall N."/>
            <person name="Watson M."/>
            <person name="Adriaenssens E.M."/>
            <person name="Foster-Nyarko E."/>
            <person name="Jarju S."/>
            <person name="Secka A."/>
            <person name="Antonio M."/>
            <person name="Oren A."/>
            <person name="Chaudhuri R.R."/>
            <person name="La Ragione R."/>
            <person name="Hildebrand F."/>
            <person name="Pallen M.J."/>
        </authorList>
    </citation>
    <scope>NUCLEOTIDE SEQUENCE</scope>
    <source>
        <strain evidence="2">ChiBcec7-5410</strain>
    </source>
</reference>
<accession>A0A9D1KSF1</accession>
<feature type="non-terminal residue" evidence="2">
    <location>
        <position position="207"/>
    </location>
</feature>
<protein>
    <submittedName>
        <fullName evidence="2">Uncharacterized protein</fullName>
    </submittedName>
</protein>
<proteinExistence type="predicted"/>
<evidence type="ECO:0000256" key="1">
    <source>
        <dbReference type="SAM" id="Phobius"/>
    </source>
</evidence>
<keyword evidence="1" id="KW-1133">Transmembrane helix</keyword>
<sequence>MDAFGKQNLQNIRTIFQQKTGVNLHPVKSRFLPVKMAGIMVAILICGFSMTAFAWNIFSSLRGDELSLSASYQGDGIVSIQVENKSDKQLNFQPQLKLMRWSTGEEIEPVSDDVIFSGTEFQPHSSGTMTVDLSQAYDIEALEQPVKGDNYYFVLTNNDFLFGQDWICTVHFSEPIEMEIEYPEEIIPVETDAELSEQIAEQLKPYF</sequence>
<dbReference type="Proteomes" id="UP000824160">
    <property type="component" value="Unassembled WGS sequence"/>
</dbReference>
<gene>
    <name evidence="2" type="ORF">IAC43_02570</name>
</gene>
<dbReference type="EMBL" id="DVLW01000070">
    <property type="protein sequence ID" value="HIT94047.1"/>
    <property type="molecule type" value="Genomic_DNA"/>
</dbReference>
<organism evidence="2 3">
    <name type="scientific">Candidatus Faecivivens stercoripullorum</name>
    <dbReference type="NCBI Taxonomy" id="2840805"/>
    <lineage>
        <taxon>Bacteria</taxon>
        <taxon>Bacillati</taxon>
        <taxon>Bacillota</taxon>
        <taxon>Clostridia</taxon>
        <taxon>Eubacteriales</taxon>
        <taxon>Oscillospiraceae</taxon>
        <taxon>Oscillospiraceae incertae sedis</taxon>
        <taxon>Candidatus Faecivivens</taxon>
    </lineage>
</organism>
<comment type="caution">
    <text evidence="2">The sequence shown here is derived from an EMBL/GenBank/DDBJ whole genome shotgun (WGS) entry which is preliminary data.</text>
</comment>
<dbReference type="AlphaFoldDB" id="A0A9D1KSF1"/>
<keyword evidence="1" id="KW-0812">Transmembrane</keyword>
<reference evidence="2" key="1">
    <citation type="submission" date="2020-10" db="EMBL/GenBank/DDBJ databases">
        <authorList>
            <person name="Gilroy R."/>
        </authorList>
    </citation>
    <scope>NUCLEOTIDE SEQUENCE</scope>
    <source>
        <strain evidence="2">ChiBcec7-5410</strain>
    </source>
</reference>
<evidence type="ECO:0000313" key="2">
    <source>
        <dbReference type="EMBL" id="HIT94047.1"/>
    </source>
</evidence>
<evidence type="ECO:0000313" key="3">
    <source>
        <dbReference type="Proteomes" id="UP000824160"/>
    </source>
</evidence>